<dbReference type="Gene3D" id="3.40.50.1100">
    <property type="match status" value="2"/>
</dbReference>
<dbReference type="PROSITE" id="PS50206">
    <property type="entry name" value="RHODANESE_3"/>
    <property type="match status" value="1"/>
</dbReference>
<dbReference type="InterPro" id="IPR036873">
    <property type="entry name" value="Rhodanese-like_dom_sf"/>
</dbReference>
<evidence type="ECO:0000313" key="2">
    <source>
        <dbReference type="EMBL" id="OQD73669.1"/>
    </source>
</evidence>
<dbReference type="InterPro" id="IPR001763">
    <property type="entry name" value="Rhodanese-like_dom"/>
</dbReference>
<dbReference type="OrthoDB" id="10259545at2759"/>
<dbReference type="AlphaFoldDB" id="A0A1V6P9G4"/>
<reference evidence="3" key="1">
    <citation type="journal article" date="2017" name="Nat. Microbiol.">
        <title>Global analysis of biosynthetic gene clusters reveals vast potential of secondary metabolite production in Penicillium species.</title>
        <authorList>
            <person name="Nielsen J.C."/>
            <person name="Grijseels S."/>
            <person name="Prigent S."/>
            <person name="Ji B."/>
            <person name="Dainat J."/>
            <person name="Nielsen K.F."/>
            <person name="Frisvad J.C."/>
            <person name="Workman M."/>
            <person name="Nielsen J."/>
        </authorList>
    </citation>
    <scope>NUCLEOTIDE SEQUENCE [LARGE SCALE GENOMIC DNA]</scope>
    <source>
        <strain evidence="3">IBT 11843</strain>
    </source>
</reference>
<gene>
    <name evidence="2" type="ORF">PENDEC_c014G00215</name>
</gene>
<proteinExistence type="predicted"/>
<dbReference type="SUPFAM" id="SSF53686">
    <property type="entry name" value="Tryptophan synthase beta subunit-like PLP-dependent enzymes"/>
    <property type="match status" value="1"/>
</dbReference>
<dbReference type="FunFam" id="3.40.50.1100:FF:000058">
    <property type="entry name" value="Cysteine synthase B, putative"/>
    <property type="match status" value="1"/>
</dbReference>
<dbReference type="Proteomes" id="UP000191522">
    <property type="component" value="Unassembled WGS sequence"/>
</dbReference>
<protein>
    <recommendedName>
        <fullName evidence="1">Rhodanese domain-containing protein</fullName>
    </recommendedName>
</protein>
<dbReference type="InterPro" id="IPR036052">
    <property type="entry name" value="TrpB-like_PALP_sf"/>
</dbReference>
<evidence type="ECO:0000259" key="1">
    <source>
        <dbReference type="PROSITE" id="PS50206"/>
    </source>
</evidence>
<accession>A0A1V6P9G4</accession>
<dbReference type="Pfam" id="PF00291">
    <property type="entry name" value="PALP"/>
    <property type="match status" value="1"/>
</dbReference>
<dbReference type="InterPro" id="IPR050214">
    <property type="entry name" value="Cys_Synth/Cystath_Beta-Synth"/>
</dbReference>
<name>A0A1V6P9G4_PENDC</name>
<dbReference type="EMBL" id="MDYL01000014">
    <property type="protein sequence ID" value="OQD73669.1"/>
    <property type="molecule type" value="Genomic_DNA"/>
</dbReference>
<evidence type="ECO:0000313" key="3">
    <source>
        <dbReference type="Proteomes" id="UP000191522"/>
    </source>
</evidence>
<dbReference type="OMA" id="MPALNML"/>
<dbReference type="SUPFAM" id="SSF52821">
    <property type="entry name" value="Rhodanese/Cell cycle control phosphatase"/>
    <property type="match status" value="1"/>
</dbReference>
<dbReference type="InterPro" id="IPR001926">
    <property type="entry name" value="TrpB-like_PALP"/>
</dbReference>
<sequence>MPNCNERNVYFGPDSLKKYFDPDSQPPLPLVELPEHLNPYYHDGVRIYAKMMTMHPANNVKAMPAMNMLESSVKPNTNTIIEYSSGSTVISMSMVARVMHGVQDTRAFLSNKTSDAKLKLMQFFGLDITLFGGPSQPEPLDSRGGIQNARRMAAESDDIVNPNQYENNNNWQSHIRWTGPQIFKQLPEINVLCAGMGTSGTMTGLGTYFKSVKPSVMRLGVCTAPGDRVPGPRSYALMRPVEFPWKEAVDTIEEVGSQHSYGLSLKLCREGLVCGPSSGFNLQGLLQMLEKRKNANTLGDLAGPDGLTHCVFLCCDLPYQYIGEYFQKLGTEQFPPIHNERLTKVDLHRYDEAWERDALEVLSQVYGSPRSLKQSLLSEISLKPQHRVIDLRRAGDFRAWNLPESINLPLSSLGPHTPSPFSDPALLEAQWVELEKIFNDDRLVTDLGSHHVLVVCYDGDTARVATSVLRAKGLEADSVRGGQNAMRVYGIGREESRESMSSTKFPIATVSVSAVPLD</sequence>
<organism evidence="2 3">
    <name type="scientific">Penicillium decumbens</name>
    <dbReference type="NCBI Taxonomy" id="69771"/>
    <lineage>
        <taxon>Eukaryota</taxon>
        <taxon>Fungi</taxon>
        <taxon>Dikarya</taxon>
        <taxon>Ascomycota</taxon>
        <taxon>Pezizomycotina</taxon>
        <taxon>Eurotiomycetes</taxon>
        <taxon>Eurotiomycetidae</taxon>
        <taxon>Eurotiales</taxon>
        <taxon>Aspergillaceae</taxon>
        <taxon>Penicillium</taxon>
    </lineage>
</organism>
<dbReference type="STRING" id="69771.A0A1V6P9G4"/>
<keyword evidence="3" id="KW-1185">Reference proteome</keyword>
<feature type="domain" description="Rhodanese" evidence="1">
    <location>
        <begin position="382"/>
        <end position="495"/>
    </location>
</feature>
<comment type="caution">
    <text evidence="2">The sequence shown here is derived from an EMBL/GenBank/DDBJ whole genome shotgun (WGS) entry which is preliminary data.</text>
</comment>
<dbReference type="Gene3D" id="3.40.250.10">
    <property type="entry name" value="Rhodanese-like domain"/>
    <property type="match status" value="1"/>
</dbReference>
<dbReference type="PANTHER" id="PTHR10314">
    <property type="entry name" value="CYSTATHIONINE BETA-SYNTHASE"/>
    <property type="match status" value="1"/>
</dbReference>
<dbReference type="CDD" id="cd00158">
    <property type="entry name" value="RHOD"/>
    <property type="match status" value="1"/>
</dbReference>